<dbReference type="InterPro" id="IPR001986">
    <property type="entry name" value="Enolpyruvate_Tfrase_dom"/>
</dbReference>
<comment type="subcellular location">
    <subcellularLocation>
        <location evidence="1 12">Cytoplasm</location>
    </subcellularLocation>
</comment>
<feature type="domain" description="Enolpyruvate transferase" evidence="13">
    <location>
        <begin position="7"/>
        <end position="409"/>
    </location>
</feature>
<evidence type="ECO:0000256" key="5">
    <source>
        <dbReference type="ARBA" id="ARBA00022679"/>
    </source>
</evidence>
<organism evidence="14 15">
    <name type="scientific">Thermoclostridium caenicola</name>
    <dbReference type="NCBI Taxonomy" id="659425"/>
    <lineage>
        <taxon>Bacteria</taxon>
        <taxon>Bacillati</taxon>
        <taxon>Bacillota</taxon>
        <taxon>Clostridia</taxon>
        <taxon>Eubacteriales</taxon>
        <taxon>Oscillospiraceae</taxon>
        <taxon>Thermoclostridium</taxon>
    </lineage>
</organism>
<gene>
    <name evidence="12" type="primary">murA</name>
    <name evidence="14" type="ORF">SAMN05444373_10164</name>
</gene>
<feature type="active site" description="Proton donor" evidence="12">
    <location>
        <position position="116"/>
    </location>
</feature>
<feature type="binding site" evidence="12">
    <location>
        <position position="92"/>
    </location>
    <ligand>
        <name>UDP-N-acetyl-alpha-D-glucosamine</name>
        <dbReference type="ChEBI" id="CHEBI:57705"/>
    </ligand>
</feature>
<name>A0A1M6FAH4_9FIRM</name>
<comment type="function">
    <text evidence="12">Cell wall formation. Adds enolpyruvyl to UDP-N-acetylglucosamine.</text>
</comment>
<keyword evidence="4 12" id="KW-0132">Cell division</keyword>
<dbReference type="InterPro" id="IPR005750">
    <property type="entry name" value="UDP_GlcNAc_COvinyl_MurA"/>
</dbReference>
<dbReference type="OrthoDB" id="9803760at2"/>
<dbReference type="PANTHER" id="PTHR43783">
    <property type="entry name" value="UDP-N-ACETYLGLUCOSAMINE 1-CARBOXYVINYLTRANSFERASE"/>
    <property type="match status" value="1"/>
</dbReference>
<dbReference type="NCBIfam" id="NF006873">
    <property type="entry name" value="PRK09369.1"/>
    <property type="match status" value="1"/>
</dbReference>
<dbReference type="InterPro" id="IPR013792">
    <property type="entry name" value="RNA3'P_cycl/enolpyr_Trfase_a/b"/>
</dbReference>
<comment type="pathway">
    <text evidence="2 12">Cell wall biogenesis; peptidoglycan biosynthesis.</text>
</comment>
<dbReference type="GO" id="GO:0009252">
    <property type="term" value="P:peptidoglycan biosynthetic process"/>
    <property type="evidence" value="ECO:0007669"/>
    <property type="project" value="UniProtKB-UniRule"/>
</dbReference>
<dbReference type="Proteomes" id="UP000324781">
    <property type="component" value="Unassembled WGS sequence"/>
</dbReference>
<evidence type="ECO:0000256" key="1">
    <source>
        <dbReference type="ARBA" id="ARBA00004496"/>
    </source>
</evidence>
<evidence type="ECO:0000313" key="15">
    <source>
        <dbReference type="Proteomes" id="UP000324781"/>
    </source>
</evidence>
<dbReference type="GO" id="GO:0051301">
    <property type="term" value="P:cell division"/>
    <property type="evidence" value="ECO:0007669"/>
    <property type="project" value="UniProtKB-KW"/>
</dbReference>
<dbReference type="PANTHER" id="PTHR43783:SF1">
    <property type="entry name" value="UDP-N-ACETYLGLUCOSAMINE 1-CARBOXYVINYLTRANSFERASE"/>
    <property type="match status" value="1"/>
</dbReference>
<dbReference type="RefSeq" id="WP_149678455.1">
    <property type="nucleotide sequence ID" value="NZ_FQZP01000016.1"/>
</dbReference>
<dbReference type="Pfam" id="PF00275">
    <property type="entry name" value="EPSP_synthase"/>
    <property type="match status" value="1"/>
</dbReference>
<dbReference type="InterPro" id="IPR036968">
    <property type="entry name" value="Enolpyruvate_Tfrase_sf"/>
</dbReference>
<evidence type="ECO:0000256" key="11">
    <source>
        <dbReference type="ARBA" id="ARBA00047527"/>
    </source>
</evidence>
<proteinExistence type="inferred from homology"/>
<evidence type="ECO:0000256" key="10">
    <source>
        <dbReference type="ARBA" id="ARBA00038367"/>
    </source>
</evidence>
<feature type="binding site" evidence="12">
    <location>
        <position position="308"/>
    </location>
    <ligand>
        <name>UDP-N-acetyl-alpha-D-glucosamine</name>
        <dbReference type="ChEBI" id="CHEBI:57705"/>
    </ligand>
</feature>
<evidence type="ECO:0000256" key="12">
    <source>
        <dbReference type="HAMAP-Rule" id="MF_00111"/>
    </source>
</evidence>
<dbReference type="SUPFAM" id="SSF55205">
    <property type="entry name" value="EPT/RTPC-like"/>
    <property type="match status" value="1"/>
</dbReference>
<evidence type="ECO:0000256" key="9">
    <source>
        <dbReference type="ARBA" id="ARBA00023316"/>
    </source>
</evidence>
<keyword evidence="7 12" id="KW-0573">Peptidoglycan synthesis</keyword>
<evidence type="ECO:0000256" key="2">
    <source>
        <dbReference type="ARBA" id="ARBA00004752"/>
    </source>
</evidence>
<reference evidence="14 15" key="1">
    <citation type="submission" date="2016-11" db="EMBL/GenBank/DDBJ databases">
        <authorList>
            <person name="Varghese N."/>
            <person name="Submissions S."/>
        </authorList>
    </citation>
    <scope>NUCLEOTIDE SEQUENCE [LARGE SCALE GENOMIC DNA]</scope>
    <source>
        <strain evidence="14 15">DSM 19027</strain>
    </source>
</reference>
<sequence>MSNLVITGGSRLCGIIEVPGAKNAVLPVLAATLLNKGTSILENCPELDDVTTMLEILGALGCGIRREGSRIEVDASRLTASSIPEALARKMRSSIIILGALLARCGEVHVSYPGGCEIGLRPIDMHLKALSQMGAQIDGINDGILCCRAEKLTGCEILLDYPSVGATENIMLAASMAEGETIIRNAAKEPEIDDLQAFLRKLGVQVSGAGTGVIRIQGTREIKAEPVHRIIPDRIVAGTYLAAAAATGGSLVVTGVIYDHIGSVLYCLKRCGCRIKNYSGNVIALESNGNLTALDLVRTSPYPGFPTDMQPQMVALLSKCRGTSVVVETVFENRFRYTEQLMKLGADISVQGRTAIIRGVDKLKAAQLEARDLRGGAALVIGALAAEGTSSISGVNYIDRGYERMEKVLSSIGADIKRVET</sequence>
<dbReference type="GO" id="GO:0019277">
    <property type="term" value="P:UDP-N-acetylgalactosamine biosynthetic process"/>
    <property type="evidence" value="ECO:0007669"/>
    <property type="project" value="InterPro"/>
</dbReference>
<accession>A0A1M6FAH4</accession>
<dbReference type="EMBL" id="FQZP01000016">
    <property type="protein sequence ID" value="SHI94754.1"/>
    <property type="molecule type" value="Genomic_DNA"/>
</dbReference>
<dbReference type="InterPro" id="IPR050068">
    <property type="entry name" value="MurA_subfamily"/>
</dbReference>
<evidence type="ECO:0000256" key="3">
    <source>
        <dbReference type="ARBA" id="ARBA00022490"/>
    </source>
</evidence>
<dbReference type="UniPathway" id="UPA00219"/>
<dbReference type="NCBIfam" id="TIGR01072">
    <property type="entry name" value="murA"/>
    <property type="match status" value="1"/>
</dbReference>
<keyword evidence="12" id="KW-0670">Pyruvate</keyword>
<dbReference type="CDD" id="cd01555">
    <property type="entry name" value="UdpNAET"/>
    <property type="match status" value="1"/>
</dbReference>
<feature type="modified residue" description="2-(S-cysteinyl)pyruvic acid O-phosphothioketal" evidence="12">
    <location>
        <position position="116"/>
    </location>
</feature>
<evidence type="ECO:0000256" key="8">
    <source>
        <dbReference type="ARBA" id="ARBA00023306"/>
    </source>
</evidence>
<comment type="catalytic activity">
    <reaction evidence="11 12">
        <text>phosphoenolpyruvate + UDP-N-acetyl-alpha-D-glucosamine = UDP-N-acetyl-3-O-(1-carboxyvinyl)-alpha-D-glucosamine + phosphate</text>
        <dbReference type="Rhea" id="RHEA:18681"/>
        <dbReference type="ChEBI" id="CHEBI:43474"/>
        <dbReference type="ChEBI" id="CHEBI:57705"/>
        <dbReference type="ChEBI" id="CHEBI:58702"/>
        <dbReference type="ChEBI" id="CHEBI:68483"/>
        <dbReference type="EC" id="2.5.1.7"/>
    </reaction>
</comment>
<dbReference type="GO" id="GO:0005737">
    <property type="term" value="C:cytoplasm"/>
    <property type="evidence" value="ECO:0007669"/>
    <property type="project" value="UniProtKB-SubCell"/>
</dbReference>
<dbReference type="HAMAP" id="MF_00111">
    <property type="entry name" value="MurA"/>
    <property type="match status" value="1"/>
</dbReference>
<evidence type="ECO:0000313" key="14">
    <source>
        <dbReference type="EMBL" id="SHI94754.1"/>
    </source>
</evidence>
<evidence type="ECO:0000256" key="6">
    <source>
        <dbReference type="ARBA" id="ARBA00022960"/>
    </source>
</evidence>
<dbReference type="Gene3D" id="3.65.10.10">
    <property type="entry name" value="Enolpyruvate transferase domain"/>
    <property type="match status" value="2"/>
</dbReference>
<evidence type="ECO:0000259" key="13">
    <source>
        <dbReference type="Pfam" id="PF00275"/>
    </source>
</evidence>
<comment type="caution">
    <text evidence="12">Lacks conserved residue(s) required for the propagation of feature annotation.</text>
</comment>
<evidence type="ECO:0000256" key="4">
    <source>
        <dbReference type="ARBA" id="ARBA00022618"/>
    </source>
</evidence>
<keyword evidence="8 12" id="KW-0131">Cell cycle</keyword>
<evidence type="ECO:0000256" key="7">
    <source>
        <dbReference type="ARBA" id="ARBA00022984"/>
    </source>
</evidence>
<comment type="similarity">
    <text evidence="10 12">Belongs to the EPSP synthase family. MurA subfamily.</text>
</comment>
<feature type="binding site" evidence="12">
    <location>
        <position position="330"/>
    </location>
    <ligand>
        <name>UDP-N-acetyl-alpha-D-glucosamine</name>
        <dbReference type="ChEBI" id="CHEBI:57705"/>
    </ligand>
</feature>
<keyword evidence="5 12" id="KW-0808">Transferase</keyword>
<dbReference type="GO" id="GO:0008760">
    <property type="term" value="F:UDP-N-acetylglucosamine 1-carboxyvinyltransferase activity"/>
    <property type="evidence" value="ECO:0007669"/>
    <property type="project" value="UniProtKB-UniRule"/>
</dbReference>
<dbReference type="GO" id="GO:0071555">
    <property type="term" value="P:cell wall organization"/>
    <property type="evidence" value="ECO:0007669"/>
    <property type="project" value="UniProtKB-KW"/>
</dbReference>
<feature type="binding site" evidence="12">
    <location>
        <begin position="22"/>
        <end position="23"/>
    </location>
    <ligand>
        <name>phosphoenolpyruvate</name>
        <dbReference type="ChEBI" id="CHEBI:58702"/>
    </ligand>
</feature>
<keyword evidence="15" id="KW-1185">Reference proteome</keyword>
<dbReference type="EC" id="2.5.1.7" evidence="12"/>
<dbReference type="GO" id="GO:0008360">
    <property type="term" value="P:regulation of cell shape"/>
    <property type="evidence" value="ECO:0007669"/>
    <property type="project" value="UniProtKB-KW"/>
</dbReference>
<keyword evidence="9 12" id="KW-0961">Cell wall biogenesis/degradation</keyword>
<protein>
    <recommendedName>
        <fullName evidence="12">UDP-N-acetylglucosamine 1-carboxyvinyltransferase</fullName>
        <ecNumber evidence="12">2.5.1.7</ecNumber>
    </recommendedName>
    <alternativeName>
        <fullName evidence="12">Enoylpyruvate transferase</fullName>
    </alternativeName>
    <alternativeName>
        <fullName evidence="12">UDP-N-acetylglucosamine enolpyruvyl transferase</fullName>
        <shortName evidence="12">EPT</shortName>
    </alternativeName>
</protein>
<keyword evidence="6 12" id="KW-0133">Cell shape</keyword>
<keyword evidence="3 12" id="KW-0963">Cytoplasm</keyword>
<dbReference type="AlphaFoldDB" id="A0A1M6FAH4"/>